<evidence type="ECO:0000256" key="1">
    <source>
        <dbReference type="ARBA" id="ARBA00023015"/>
    </source>
</evidence>
<dbReference type="Pfam" id="PF02365">
    <property type="entry name" value="NAM"/>
    <property type="match status" value="2"/>
</dbReference>
<keyword evidence="1" id="KW-0805">Transcription regulation</keyword>
<dbReference type="AlphaFoldDB" id="A0A6D2IGB1"/>
<evidence type="ECO:0000313" key="6">
    <source>
        <dbReference type="EMBL" id="CAA7026610.1"/>
    </source>
</evidence>
<dbReference type="InterPro" id="IPR036093">
    <property type="entry name" value="NAC_dom_sf"/>
</dbReference>
<dbReference type="PANTHER" id="PTHR31124">
    <property type="entry name" value="APICAL MERISTEM FORMATION PROTEIN-RELATED-RELATED"/>
    <property type="match status" value="1"/>
</dbReference>
<evidence type="ECO:0000256" key="3">
    <source>
        <dbReference type="ARBA" id="ARBA00023163"/>
    </source>
</evidence>
<protein>
    <recommendedName>
        <fullName evidence="5">NAC domain-containing protein</fullName>
    </recommendedName>
</protein>
<dbReference type="PANTHER" id="PTHR31124:SF8">
    <property type="entry name" value="NAC DOMAIN-CONTAINING PROTEIN"/>
    <property type="match status" value="1"/>
</dbReference>
<feature type="domain" description="NAC" evidence="5">
    <location>
        <begin position="11"/>
        <end position="158"/>
    </location>
</feature>
<dbReference type="GO" id="GO:0003677">
    <property type="term" value="F:DNA binding"/>
    <property type="evidence" value="ECO:0007669"/>
    <property type="project" value="UniProtKB-KW"/>
</dbReference>
<keyword evidence="2" id="KW-0238">DNA-binding</keyword>
<name>A0A6D2IGB1_9BRAS</name>
<comment type="caution">
    <text evidence="6">The sequence shown here is derived from an EMBL/GenBank/DDBJ whole genome shotgun (WGS) entry which is preliminary data.</text>
</comment>
<dbReference type="PROSITE" id="PS51005">
    <property type="entry name" value="NAC"/>
    <property type="match status" value="2"/>
</dbReference>
<dbReference type="Gene3D" id="2.170.150.80">
    <property type="entry name" value="NAC domain"/>
    <property type="match status" value="2"/>
</dbReference>
<keyword evidence="4" id="KW-0539">Nucleus</keyword>
<gene>
    <name evidence="6" type="ORF">MERR_LOCUS13845</name>
</gene>
<proteinExistence type="predicted"/>
<dbReference type="GO" id="GO:0006355">
    <property type="term" value="P:regulation of DNA-templated transcription"/>
    <property type="evidence" value="ECO:0007669"/>
    <property type="project" value="InterPro"/>
</dbReference>
<dbReference type="Proteomes" id="UP000467841">
    <property type="component" value="Unassembled WGS sequence"/>
</dbReference>
<keyword evidence="3" id="KW-0804">Transcription</keyword>
<sequence>MEDHSVSSHDDNDDDLIEPEDQVIIQYYLNSMINDGKSWPSHFVRDVNARVYNMNPWSFFIAHNPNYFLFVKRRTESCGKTDGSKSGCWRIMGRDKLIKSEETGKFLGFKKILKFCEKEKKRRSQEEEEEERRVWVMEEYRLISKWKQDQVICKIRLLPQPEVTSLLATHFSFLIKKPETFSPRRCLLPRFDLCVEDVPKDEIISYYLKMLLVDNRDDWPSHFLRSEQVYGVEPWRIVCALQSSLALNEGQYFFVNRTENCGRSDGCDGGCWRMIRRDKVIISKRSSKVLGFKRFYKFCHGEKPEFAKPVFKFEEDDVKVTWVMEEYRFAKRKMQGKVICKIRVLFPVPLDYLIRYGEV</sequence>
<dbReference type="InterPro" id="IPR003441">
    <property type="entry name" value="NAC-dom"/>
</dbReference>
<evidence type="ECO:0000256" key="2">
    <source>
        <dbReference type="ARBA" id="ARBA00023125"/>
    </source>
</evidence>
<evidence type="ECO:0000259" key="5">
    <source>
        <dbReference type="PROSITE" id="PS51005"/>
    </source>
</evidence>
<evidence type="ECO:0000256" key="4">
    <source>
        <dbReference type="ARBA" id="ARBA00023242"/>
    </source>
</evidence>
<dbReference type="OrthoDB" id="1043216at2759"/>
<organism evidence="6 7">
    <name type="scientific">Microthlaspi erraticum</name>
    <dbReference type="NCBI Taxonomy" id="1685480"/>
    <lineage>
        <taxon>Eukaryota</taxon>
        <taxon>Viridiplantae</taxon>
        <taxon>Streptophyta</taxon>
        <taxon>Embryophyta</taxon>
        <taxon>Tracheophyta</taxon>
        <taxon>Spermatophyta</taxon>
        <taxon>Magnoliopsida</taxon>
        <taxon>eudicotyledons</taxon>
        <taxon>Gunneridae</taxon>
        <taxon>Pentapetalae</taxon>
        <taxon>rosids</taxon>
        <taxon>malvids</taxon>
        <taxon>Brassicales</taxon>
        <taxon>Brassicaceae</taxon>
        <taxon>Coluteocarpeae</taxon>
        <taxon>Microthlaspi</taxon>
    </lineage>
</organism>
<dbReference type="EMBL" id="CACVBM020001052">
    <property type="protein sequence ID" value="CAA7026610.1"/>
    <property type="molecule type" value="Genomic_DNA"/>
</dbReference>
<dbReference type="SUPFAM" id="SSF101941">
    <property type="entry name" value="NAC domain"/>
    <property type="match status" value="2"/>
</dbReference>
<evidence type="ECO:0000313" key="7">
    <source>
        <dbReference type="Proteomes" id="UP000467841"/>
    </source>
</evidence>
<accession>A0A6D2IGB1</accession>
<feature type="domain" description="NAC" evidence="5">
    <location>
        <begin position="190"/>
        <end position="345"/>
    </location>
</feature>
<reference evidence="6" key="1">
    <citation type="submission" date="2020-01" db="EMBL/GenBank/DDBJ databases">
        <authorList>
            <person name="Mishra B."/>
        </authorList>
    </citation>
    <scope>NUCLEOTIDE SEQUENCE [LARGE SCALE GENOMIC DNA]</scope>
</reference>
<keyword evidence="7" id="KW-1185">Reference proteome</keyword>